<dbReference type="InterPro" id="IPR032675">
    <property type="entry name" value="LRR_dom_sf"/>
</dbReference>
<evidence type="ECO:0000256" key="1">
    <source>
        <dbReference type="ARBA" id="ARBA00004167"/>
    </source>
</evidence>
<keyword evidence="2" id="KW-0732">Signal</keyword>
<proteinExistence type="predicted"/>
<dbReference type="Proteomes" id="UP001605036">
    <property type="component" value="Unassembled WGS sequence"/>
</dbReference>
<name>A0ABD1ZBM4_9MARC</name>
<reference evidence="3 4" key="1">
    <citation type="submission" date="2024-09" db="EMBL/GenBank/DDBJ databases">
        <title>Chromosome-scale assembly of Riccia fluitans.</title>
        <authorList>
            <person name="Paukszto L."/>
            <person name="Sawicki J."/>
            <person name="Karawczyk K."/>
            <person name="Piernik-Szablinska J."/>
            <person name="Szczecinska M."/>
            <person name="Mazdziarz M."/>
        </authorList>
    </citation>
    <scope>NUCLEOTIDE SEQUENCE [LARGE SCALE GENOMIC DNA]</scope>
    <source>
        <strain evidence="3">Rf_01</strain>
        <tissue evidence="3">Aerial parts of the thallus</tissue>
    </source>
</reference>
<evidence type="ECO:0000313" key="4">
    <source>
        <dbReference type="Proteomes" id="UP001605036"/>
    </source>
</evidence>
<dbReference type="EMBL" id="JBHFFA010000002">
    <property type="protein sequence ID" value="KAL2645161.1"/>
    <property type="molecule type" value="Genomic_DNA"/>
</dbReference>
<organism evidence="3 4">
    <name type="scientific">Riccia fluitans</name>
    <dbReference type="NCBI Taxonomy" id="41844"/>
    <lineage>
        <taxon>Eukaryota</taxon>
        <taxon>Viridiplantae</taxon>
        <taxon>Streptophyta</taxon>
        <taxon>Embryophyta</taxon>
        <taxon>Marchantiophyta</taxon>
        <taxon>Marchantiopsida</taxon>
        <taxon>Marchantiidae</taxon>
        <taxon>Marchantiales</taxon>
        <taxon>Ricciaceae</taxon>
        <taxon>Riccia</taxon>
    </lineage>
</organism>
<dbReference type="InterPro" id="IPR051716">
    <property type="entry name" value="Plant_RL_S/T_kinase"/>
</dbReference>
<protein>
    <submittedName>
        <fullName evidence="3">Uncharacterized protein</fullName>
    </submittedName>
</protein>
<dbReference type="PANTHER" id="PTHR48053">
    <property type="entry name" value="LEUCINE RICH REPEAT FAMILY PROTEIN, EXPRESSED"/>
    <property type="match status" value="1"/>
</dbReference>
<dbReference type="PANTHER" id="PTHR48053:SF71">
    <property type="entry name" value="LEUCINE RICH REPEAT FAMILY PROTEIN, EXPRESSED"/>
    <property type="match status" value="1"/>
</dbReference>
<sequence length="224" mass="23934">MTKLKLIGLGWNALTEIISELFGNLVHLTDLKLQLNSFDGSILESIGNLTKLTNLNLGLNMFQGMILRTICSSWKLTSLDLKSKFLCGSFLFQSYVIKGSLPNDPGELAQLRDIDFSCNSLTGFVSSLGLGKTSQVLYLNLSATLITGGVPIEVASLPKLVTLDLSANELGGEIPPSLGNVVTLSYIDLSATRVMGALPKSLGSLVSLKHLGSFHEPPICSYSG</sequence>
<accession>A0ABD1ZBM4</accession>
<dbReference type="Gene3D" id="3.80.10.10">
    <property type="entry name" value="Ribonuclease Inhibitor"/>
    <property type="match status" value="2"/>
</dbReference>
<comment type="caution">
    <text evidence="3">The sequence shown here is derived from an EMBL/GenBank/DDBJ whole genome shotgun (WGS) entry which is preliminary data.</text>
</comment>
<comment type="subcellular location">
    <subcellularLocation>
        <location evidence="1">Membrane</location>
        <topology evidence="1">Single-pass membrane protein</topology>
    </subcellularLocation>
</comment>
<dbReference type="SUPFAM" id="SSF52058">
    <property type="entry name" value="L domain-like"/>
    <property type="match status" value="1"/>
</dbReference>
<keyword evidence="4" id="KW-1185">Reference proteome</keyword>
<dbReference type="AlphaFoldDB" id="A0ABD1ZBM4"/>
<dbReference type="Pfam" id="PF00560">
    <property type="entry name" value="LRR_1"/>
    <property type="match status" value="1"/>
</dbReference>
<gene>
    <name evidence="3" type="ORF">R1flu_012748</name>
</gene>
<dbReference type="InterPro" id="IPR001611">
    <property type="entry name" value="Leu-rich_rpt"/>
</dbReference>
<evidence type="ECO:0000256" key="2">
    <source>
        <dbReference type="ARBA" id="ARBA00022729"/>
    </source>
</evidence>
<evidence type="ECO:0000313" key="3">
    <source>
        <dbReference type="EMBL" id="KAL2645161.1"/>
    </source>
</evidence>
<dbReference type="GO" id="GO:0016020">
    <property type="term" value="C:membrane"/>
    <property type="evidence" value="ECO:0007669"/>
    <property type="project" value="UniProtKB-SubCell"/>
</dbReference>